<evidence type="ECO:0000259" key="11">
    <source>
        <dbReference type="PROSITE" id="PS50850"/>
    </source>
</evidence>
<feature type="transmembrane region" description="Helical" evidence="10">
    <location>
        <begin position="113"/>
        <end position="131"/>
    </location>
</feature>
<dbReference type="CDD" id="cd17361">
    <property type="entry name" value="MFS_STP"/>
    <property type="match status" value="1"/>
</dbReference>
<dbReference type="InterPro" id="IPR005829">
    <property type="entry name" value="Sugar_transporter_CS"/>
</dbReference>
<dbReference type="Gene3D" id="1.20.1250.20">
    <property type="entry name" value="MFS general substrate transporter like domains"/>
    <property type="match status" value="1"/>
</dbReference>
<dbReference type="HOGENOM" id="CLU_001265_30_5_1"/>
<keyword evidence="15" id="KW-1185">Reference proteome</keyword>
<dbReference type="STRING" id="3880.A0A072V9T5"/>
<feature type="transmembrane region" description="Helical" evidence="10">
    <location>
        <begin position="456"/>
        <end position="475"/>
    </location>
</feature>
<feature type="transmembrane region" description="Helical" evidence="10">
    <location>
        <begin position="424"/>
        <end position="444"/>
    </location>
</feature>
<dbReference type="EMBL" id="PSQE01000003">
    <property type="protein sequence ID" value="RHN68615.1"/>
    <property type="molecule type" value="Genomic_DNA"/>
</dbReference>
<evidence type="ECO:0000256" key="8">
    <source>
        <dbReference type="ARBA" id="ARBA00023136"/>
    </source>
</evidence>
<evidence type="ECO:0000256" key="1">
    <source>
        <dbReference type="ARBA" id="ARBA00004141"/>
    </source>
</evidence>
<sequence>MAGGGFSMDTQVTATNVGSKLTFLIIITCIVAASSGLLFGYDIGISGGVTTMKPFLKKFFPDILRKAVGTKVNMYCVYDSQILTLFTSSLYLAGFMSSLVASKATTMFGRRNVIIMGGIVFLAGGAINGGSENISMLILGRVLLGLGVGFTNQAAPLYLSEIAPPKWRGALSTSFPFFLGFGIIVAGCINYGTAKHTWGWRLSLGLAVVPAAVITIGAFLITDTPNSLVERGKIEQAKKALHKIRGSSIDIEPELEELIRSTKIAKSLQQEPFKTIFKREYRPHLVMAIAIPFFQQVTGINIIAFYSPNLFRSLGLGHNASLLSAIILGVVNLASILVSSTVIDRFGRRFLFITGGIIMFVCLLAVSIVLAVVTGVDGTNDISKGNAILVLVLMCFYAAGFGLSWSPLTWLIPTEIFPVNIRSTGQSIAVAVHFIMIFVLSQTFLTMLCHLKFGAFLFYAGWVVVMTLFIIFFLPETKGIALDSMHIIWGKHWFWYRFVKGEDGEGNHP</sequence>
<gene>
    <name evidence="14" type="primary">25489449</name>
    <name evidence="12" type="ordered locus">MTR_3g074410</name>
    <name evidence="13" type="ORF">MtrunA17_Chr3g0115781</name>
</gene>
<evidence type="ECO:0000256" key="7">
    <source>
        <dbReference type="ARBA" id="ARBA00022989"/>
    </source>
</evidence>
<comment type="subcellular location">
    <subcellularLocation>
        <location evidence="1">Membrane</location>
        <topology evidence="1">Multi-pass membrane protein</topology>
    </subcellularLocation>
</comment>
<feature type="transmembrane region" description="Helical" evidence="10">
    <location>
        <begin position="285"/>
        <end position="306"/>
    </location>
</feature>
<proteinExistence type="inferred from homology"/>
<protein>
    <submittedName>
        <fullName evidence="13">Putative major facilitator, sugar transporter, major facilitator superfamily</fullName>
    </submittedName>
    <submittedName>
        <fullName evidence="12">Sugar porter (SP) family MFS transporter</fullName>
    </submittedName>
</protein>
<dbReference type="InterPro" id="IPR045262">
    <property type="entry name" value="STP/PLT_plant"/>
</dbReference>
<feature type="transmembrane region" description="Helical" evidence="10">
    <location>
        <begin position="198"/>
        <end position="221"/>
    </location>
</feature>
<evidence type="ECO:0000256" key="4">
    <source>
        <dbReference type="ARBA" id="ARBA00022597"/>
    </source>
</evidence>
<accession>A0A072V9T5</accession>
<feature type="domain" description="Major facilitator superfamily (MFS) profile" evidence="11">
    <location>
        <begin position="28"/>
        <end position="478"/>
    </location>
</feature>
<dbReference type="InterPro" id="IPR005828">
    <property type="entry name" value="MFS_sugar_transport-like"/>
</dbReference>
<dbReference type="PROSITE" id="PS50850">
    <property type="entry name" value="MFS"/>
    <property type="match status" value="1"/>
</dbReference>
<evidence type="ECO:0000256" key="2">
    <source>
        <dbReference type="ARBA" id="ARBA00010992"/>
    </source>
</evidence>
<evidence type="ECO:0000256" key="6">
    <source>
        <dbReference type="ARBA" id="ARBA00022847"/>
    </source>
</evidence>
<dbReference type="PROSITE" id="PS00216">
    <property type="entry name" value="SUGAR_TRANSPORT_1"/>
    <property type="match status" value="1"/>
</dbReference>
<keyword evidence="8 10" id="KW-0472">Membrane</keyword>
<dbReference type="EnsemblPlants" id="KEH34925">
    <property type="protein sequence ID" value="KEH34925"/>
    <property type="gene ID" value="MTR_3g074410"/>
</dbReference>
<evidence type="ECO:0000313" key="15">
    <source>
        <dbReference type="Proteomes" id="UP000002051"/>
    </source>
</evidence>
<reference evidence="12 15" key="1">
    <citation type="journal article" date="2011" name="Nature">
        <title>The Medicago genome provides insight into the evolution of rhizobial symbioses.</title>
        <authorList>
            <person name="Young N.D."/>
            <person name="Debelle F."/>
            <person name="Oldroyd G.E."/>
            <person name="Geurts R."/>
            <person name="Cannon S.B."/>
            <person name="Udvardi M.K."/>
            <person name="Benedito V.A."/>
            <person name="Mayer K.F."/>
            <person name="Gouzy J."/>
            <person name="Schoof H."/>
            <person name="Van de Peer Y."/>
            <person name="Proost S."/>
            <person name="Cook D.R."/>
            <person name="Meyers B.C."/>
            <person name="Spannagl M."/>
            <person name="Cheung F."/>
            <person name="De Mita S."/>
            <person name="Krishnakumar V."/>
            <person name="Gundlach H."/>
            <person name="Zhou S."/>
            <person name="Mudge J."/>
            <person name="Bharti A.K."/>
            <person name="Murray J.D."/>
            <person name="Naoumkina M.A."/>
            <person name="Rosen B."/>
            <person name="Silverstein K.A."/>
            <person name="Tang H."/>
            <person name="Rombauts S."/>
            <person name="Zhao P.X."/>
            <person name="Zhou P."/>
            <person name="Barbe V."/>
            <person name="Bardou P."/>
            <person name="Bechner M."/>
            <person name="Bellec A."/>
            <person name="Berger A."/>
            <person name="Berges H."/>
            <person name="Bidwell S."/>
            <person name="Bisseling T."/>
            <person name="Choisne N."/>
            <person name="Couloux A."/>
            <person name="Denny R."/>
            <person name="Deshpande S."/>
            <person name="Dai X."/>
            <person name="Doyle J.J."/>
            <person name="Dudez A.M."/>
            <person name="Farmer A.D."/>
            <person name="Fouteau S."/>
            <person name="Franken C."/>
            <person name="Gibelin C."/>
            <person name="Gish J."/>
            <person name="Goldstein S."/>
            <person name="Gonzalez A.J."/>
            <person name="Green P.J."/>
            <person name="Hallab A."/>
            <person name="Hartog M."/>
            <person name="Hua A."/>
            <person name="Humphray S.J."/>
            <person name="Jeong D.H."/>
            <person name="Jing Y."/>
            <person name="Jocker A."/>
            <person name="Kenton S.M."/>
            <person name="Kim D.J."/>
            <person name="Klee K."/>
            <person name="Lai H."/>
            <person name="Lang C."/>
            <person name="Lin S."/>
            <person name="Macmil S.L."/>
            <person name="Magdelenat G."/>
            <person name="Matthews L."/>
            <person name="McCorrison J."/>
            <person name="Monaghan E.L."/>
            <person name="Mun J.H."/>
            <person name="Najar F.Z."/>
            <person name="Nicholson C."/>
            <person name="Noirot C."/>
            <person name="O'Bleness M."/>
            <person name="Paule C.R."/>
            <person name="Poulain J."/>
            <person name="Prion F."/>
            <person name="Qin B."/>
            <person name="Qu C."/>
            <person name="Retzel E.F."/>
            <person name="Riddle C."/>
            <person name="Sallet E."/>
            <person name="Samain S."/>
            <person name="Samson N."/>
            <person name="Sanders I."/>
            <person name="Saurat O."/>
            <person name="Scarpelli C."/>
            <person name="Schiex T."/>
            <person name="Segurens B."/>
            <person name="Severin A.J."/>
            <person name="Sherrier D.J."/>
            <person name="Shi R."/>
            <person name="Sims S."/>
            <person name="Singer S.R."/>
            <person name="Sinharoy S."/>
            <person name="Sterck L."/>
            <person name="Viollet A."/>
            <person name="Wang B.B."/>
            <person name="Wang K."/>
            <person name="Wang M."/>
            <person name="Wang X."/>
            <person name="Warfsmann J."/>
            <person name="Weissenbach J."/>
            <person name="White D.D."/>
            <person name="White J.D."/>
            <person name="Wiley G.B."/>
            <person name="Wincker P."/>
            <person name="Xing Y."/>
            <person name="Yang L."/>
            <person name="Yao Z."/>
            <person name="Ying F."/>
            <person name="Zhai J."/>
            <person name="Zhou L."/>
            <person name="Zuber A."/>
            <person name="Denarie J."/>
            <person name="Dixon R.A."/>
            <person name="May G.D."/>
            <person name="Schwartz D.C."/>
            <person name="Rogers J."/>
            <person name="Quetier F."/>
            <person name="Town C.D."/>
            <person name="Roe B.A."/>
        </authorList>
    </citation>
    <scope>NUCLEOTIDE SEQUENCE [LARGE SCALE GENOMIC DNA]</scope>
    <source>
        <strain evidence="12">A17</strain>
        <strain evidence="14 15">cv. Jemalong A17</strain>
    </source>
</reference>
<dbReference type="PANTHER" id="PTHR23500:SF498">
    <property type="entry name" value="MAJOR FACILITATOR, SUGAR TRANSPORTER, MAJOR FACILITATOR SUPERFAMILY-RELATED"/>
    <property type="match status" value="1"/>
</dbReference>
<dbReference type="InterPro" id="IPR044778">
    <property type="entry name" value="MFS_STP/MST-like_plant"/>
</dbReference>
<dbReference type="InterPro" id="IPR003663">
    <property type="entry name" value="Sugar/inositol_transpt"/>
</dbReference>
<evidence type="ECO:0000313" key="12">
    <source>
        <dbReference type="EMBL" id="KEH34925.1"/>
    </source>
</evidence>
<dbReference type="FunFam" id="1.20.1250.20:FF:000002">
    <property type="entry name" value="Sugar transport protein 13"/>
    <property type="match status" value="1"/>
</dbReference>
<feature type="transmembrane region" description="Helical" evidence="10">
    <location>
        <begin position="21"/>
        <end position="41"/>
    </location>
</feature>
<dbReference type="InterPro" id="IPR036259">
    <property type="entry name" value="MFS_trans_sf"/>
</dbReference>
<evidence type="ECO:0000256" key="9">
    <source>
        <dbReference type="RuleBase" id="RU003346"/>
    </source>
</evidence>
<keyword evidence="7 10" id="KW-1133">Transmembrane helix</keyword>
<feature type="transmembrane region" description="Helical" evidence="10">
    <location>
        <begin position="388"/>
        <end position="412"/>
    </location>
</feature>
<comment type="similarity">
    <text evidence="2 9">Belongs to the major facilitator superfamily. Sugar transporter (TC 2.A.1.1) family.</text>
</comment>
<feature type="transmembrane region" description="Helical" evidence="10">
    <location>
        <begin position="318"/>
        <end position="338"/>
    </location>
</feature>
<reference evidence="14" key="3">
    <citation type="submission" date="2015-04" db="UniProtKB">
        <authorList>
            <consortium name="EnsemblPlants"/>
        </authorList>
    </citation>
    <scope>IDENTIFICATION</scope>
    <source>
        <strain evidence="14">cv. Jemalong A17</strain>
    </source>
</reference>
<dbReference type="NCBIfam" id="TIGR00879">
    <property type="entry name" value="SP"/>
    <property type="match status" value="1"/>
</dbReference>
<dbReference type="GO" id="GO:0016020">
    <property type="term" value="C:membrane"/>
    <property type="evidence" value="ECO:0007669"/>
    <property type="project" value="UniProtKB-SubCell"/>
</dbReference>
<feature type="transmembrane region" description="Helical" evidence="10">
    <location>
        <begin position="82"/>
        <end position="101"/>
    </location>
</feature>
<feature type="transmembrane region" description="Helical" evidence="10">
    <location>
        <begin position="171"/>
        <end position="192"/>
    </location>
</feature>
<organism evidence="12 15">
    <name type="scientific">Medicago truncatula</name>
    <name type="common">Barrel medic</name>
    <name type="synonym">Medicago tribuloides</name>
    <dbReference type="NCBI Taxonomy" id="3880"/>
    <lineage>
        <taxon>Eukaryota</taxon>
        <taxon>Viridiplantae</taxon>
        <taxon>Streptophyta</taxon>
        <taxon>Embryophyta</taxon>
        <taxon>Tracheophyta</taxon>
        <taxon>Spermatophyta</taxon>
        <taxon>Magnoliopsida</taxon>
        <taxon>eudicotyledons</taxon>
        <taxon>Gunneridae</taxon>
        <taxon>Pentapetalae</taxon>
        <taxon>rosids</taxon>
        <taxon>fabids</taxon>
        <taxon>Fabales</taxon>
        <taxon>Fabaceae</taxon>
        <taxon>Papilionoideae</taxon>
        <taxon>50 kb inversion clade</taxon>
        <taxon>NPAAA clade</taxon>
        <taxon>Hologalegina</taxon>
        <taxon>IRL clade</taxon>
        <taxon>Trifolieae</taxon>
        <taxon>Medicago</taxon>
    </lineage>
</organism>
<dbReference type="InterPro" id="IPR020846">
    <property type="entry name" value="MFS_dom"/>
</dbReference>
<dbReference type="KEGG" id="mtr:25489449"/>
<name>A0A072V9T5_MEDTR</name>
<dbReference type="PANTHER" id="PTHR23500">
    <property type="entry name" value="SOLUTE CARRIER FAMILY 2, FACILITATED GLUCOSE TRANSPORTER"/>
    <property type="match status" value="1"/>
</dbReference>
<dbReference type="PRINTS" id="PR00171">
    <property type="entry name" value="SUGRTRNSPORT"/>
</dbReference>
<dbReference type="EMBL" id="CM001219">
    <property type="protein sequence ID" value="KEH34925.1"/>
    <property type="molecule type" value="Genomic_DNA"/>
</dbReference>
<keyword evidence="4 13" id="KW-0762">Sugar transport</keyword>
<feature type="transmembrane region" description="Helical" evidence="10">
    <location>
        <begin position="137"/>
        <end position="159"/>
    </location>
</feature>
<evidence type="ECO:0000313" key="13">
    <source>
        <dbReference type="EMBL" id="RHN68615.1"/>
    </source>
</evidence>
<reference evidence="13" key="4">
    <citation type="journal article" date="2018" name="Nat. Plants">
        <title>Whole-genome landscape of Medicago truncatula symbiotic genes.</title>
        <authorList>
            <person name="Pecrix Y."/>
            <person name="Gamas P."/>
            <person name="Carrere S."/>
        </authorList>
    </citation>
    <scope>NUCLEOTIDE SEQUENCE</scope>
    <source>
        <tissue evidence="13">Leaves</tissue>
    </source>
</reference>
<evidence type="ECO:0000256" key="3">
    <source>
        <dbReference type="ARBA" id="ARBA00022448"/>
    </source>
</evidence>
<dbReference type="OrthoDB" id="5296287at2759"/>
<dbReference type="PROSITE" id="PS00217">
    <property type="entry name" value="SUGAR_TRANSPORT_2"/>
    <property type="match status" value="1"/>
</dbReference>
<keyword evidence="6" id="KW-0769">Symport</keyword>
<dbReference type="ExpressionAtlas" id="A0A072V9T5">
    <property type="expression patterns" value="differential"/>
</dbReference>
<keyword evidence="5 10" id="KW-0812">Transmembrane</keyword>
<dbReference type="SUPFAM" id="SSF103473">
    <property type="entry name" value="MFS general substrate transporter"/>
    <property type="match status" value="1"/>
</dbReference>
<dbReference type="Proteomes" id="UP000002051">
    <property type="component" value="Chromosome 3"/>
</dbReference>
<dbReference type="Pfam" id="PF00083">
    <property type="entry name" value="Sugar_tr"/>
    <property type="match status" value="1"/>
</dbReference>
<evidence type="ECO:0000256" key="5">
    <source>
        <dbReference type="ARBA" id="ARBA00022692"/>
    </source>
</evidence>
<evidence type="ECO:0000256" key="10">
    <source>
        <dbReference type="SAM" id="Phobius"/>
    </source>
</evidence>
<reference evidence="12 15" key="2">
    <citation type="journal article" date="2014" name="BMC Genomics">
        <title>An improved genome release (version Mt4.0) for the model legume Medicago truncatula.</title>
        <authorList>
            <person name="Tang H."/>
            <person name="Krishnakumar V."/>
            <person name="Bidwell S."/>
            <person name="Rosen B."/>
            <person name="Chan A."/>
            <person name="Zhou S."/>
            <person name="Gentzbittel L."/>
            <person name="Childs K.L."/>
            <person name="Yandell M."/>
            <person name="Gundlach H."/>
            <person name="Mayer K.F."/>
            <person name="Schwartz D.C."/>
            <person name="Town C.D."/>
        </authorList>
    </citation>
    <scope>GENOME REANNOTATION</scope>
    <source>
        <strain evidence="12">A17</strain>
        <strain evidence="14 15">cv. Jemalong A17</strain>
    </source>
</reference>
<dbReference type="GO" id="GO:0015145">
    <property type="term" value="F:monosaccharide transmembrane transporter activity"/>
    <property type="evidence" value="ECO:0007669"/>
    <property type="project" value="InterPro"/>
</dbReference>
<dbReference type="GO" id="GO:0015293">
    <property type="term" value="F:symporter activity"/>
    <property type="evidence" value="ECO:0007669"/>
    <property type="project" value="UniProtKB-KW"/>
</dbReference>
<evidence type="ECO:0000313" key="14">
    <source>
        <dbReference type="EnsemblPlants" id="KEH34925"/>
    </source>
</evidence>
<dbReference type="Gramene" id="rna16987">
    <property type="protein sequence ID" value="RHN68615.1"/>
    <property type="gene ID" value="gene16987"/>
</dbReference>
<dbReference type="Proteomes" id="UP000265566">
    <property type="component" value="Chromosome 3"/>
</dbReference>
<feature type="transmembrane region" description="Helical" evidence="10">
    <location>
        <begin position="350"/>
        <end position="376"/>
    </location>
</feature>
<keyword evidence="3 9" id="KW-0813">Transport</keyword>
<dbReference type="AlphaFoldDB" id="A0A072V9T5"/>